<evidence type="ECO:0000313" key="1">
    <source>
        <dbReference type="EMBL" id="GGF11314.1"/>
    </source>
</evidence>
<protein>
    <submittedName>
        <fullName evidence="1">Uncharacterized protein</fullName>
    </submittedName>
</protein>
<sequence length="70" mass="7605">MSVVDARFSGGHLTVDTHELPSGDLLGVRFSTPGLDLPLFPDEARTLAVKLIEAAAQAERNEPNDWTDDE</sequence>
<organism evidence="1 2">
    <name type="scientific">Subtercola lobariae</name>
    <dbReference type="NCBI Taxonomy" id="1588641"/>
    <lineage>
        <taxon>Bacteria</taxon>
        <taxon>Bacillati</taxon>
        <taxon>Actinomycetota</taxon>
        <taxon>Actinomycetes</taxon>
        <taxon>Micrococcales</taxon>
        <taxon>Microbacteriaceae</taxon>
        <taxon>Subtercola</taxon>
    </lineage>
</organism>
<name>A0A917AZU9_9MICO</name>
<accession>A0A917AZU9</accession>
<dbReference type="EMBL" id="BMGP01000001">
    <property type="protein sequence ID" value="GGF11314.1"/>
    <property type="molecule type" value="Genomic_DNA"/>
</dbReference>
<dbReference type="RefSeq" id="WP_188672147.1">
    <property type="nucleotide sequence ID" value="NZ_BMGP01000001.1"/>
</dbReference>
<evidence type="ECO:0000313" key="2">
    <source>
        <dbReference type="Proteomes" id="UP000598775"/>
    </source>
</evidence>
<dbReference type="AlphaFoldDB" id="A0A917AZU9"/>
<proteinExistence type="predicted"/>
<reference evidence="1 2" key="1">
    <citation type="journal article" date="2014" name="Int. J. Syst. Evol. Microbiol.">
        <title>Complete genome sequence of Corynebacterium casei LMG S-19264T (=DSM 44701T), isolated from a smear-ripened cheese.</title>
        <authorList>
            <consortium name="US DOE Joint Genome Institute (JGI-PGF)"/>
            <person name="Walter F."/>
            <person name="Albersmeier A."/>
            <person name="Kalinowski J."/>
            <person name="Ruckert C."/>
        </authorList>
    </citation>
    <scope>NUCLEOTIDE SEQUENCE [LARGE SCALE GENOMIC DNA]</scope>
    <source>
        <strain evidence="1 2">CGMCC 1.12976</strain>
    </source>
</reference>
<comment type="caution">
    <text evidence="1">The sequence shown here is derived from an EMBL/GenBank/DDBJ whole genome shotgun (WGS) entry which is preliminary data.</text>
</comment>
<dbReference type="Proteomes" id="UP000598775">
    <property type="component" value="Unassembled WGS sequence"/>
</dbReference>
<keyword evidence="2" id="KW-1185">Reference proteome</keyword>
<gene>
    <name evidence="1" type="ORF">GCM10011399_01410</name>
</gene>